<reference evidence="1 2" key="1">
    <citation type="submission" date="2013-02" db="EMBL/GenBank/DDBJ databases">
        <title>The Genome Annotation of Plasmodium falciparum Vietnam Oak-Knoll (FVO).</title>
        <authorList>
            <consortium name="The Broad Institute Genome Sequencing Platform"/>
            <consortium name="The Broad Institute Genome Sequencing Center for Infectious Disease"/>
            <person name="Neafsey D."/>
            <person name="Hoffman S."/>
            <person name="Volkman S."/>
            <person name="Rosenthal P."/>
            <person name="Walker B."/>
            <person name="Young S.K."/>
            <person name="Zeng Q."/>
            <person name="Gargeya S."/>
            <person name="Fitzgerald M."/>
            <person name="Haas B."/>
            <person name="Abouelleil A."/>
            <person name="Allen A.W."/>
            <person name="Alvarado L."/>
            <person name="Arachchi H.M."/>
            <person name="Berlin A.M."/>
            <person name="Chapman S.B."/>
            <person name="Gainer-Dewar J."/>
            <person name="Goldberg J."/>
            <person name="Griggs A."/>
            <person name="Gujja S."/>
            <person name="Hansen M."/>
            <person name="Howarth C."/>
            <person name="Imamovic A."/>
            <person name="Ireland A."/>
            <person name="Larimer J."/>
            <person name="McCowan C."/>
            <person name="Murphy C."/>
            <person name="Pearson M."/>
            <person name="Poon T.W."/>
            <person name="Priest M."/>
            <person name="Roberts A."/>
            <person name="Saif S."/>
            <person name="Shea T."/>
            <person name="Sisk P."/>
            <person name="Sykes S."/>
            <person name="Wortman J."/>
            <person name="Nusbaum C."/>
            <person name="Birren B."/>
        </authorList>
    </citation>
    <scope>NUCLEOTIDE SEQUENCE [LARGE SCALE GENOMIC DNA]</scope>
    <source>
        <strain evidence="2">Vietnam Oak-Knoll (FVO)</strain>
    </source>
</reference>
<proteinExistence type="predicted"/>
<protein>
    <submittedName>
        <fullName evidence="1">Uncharacterized protein</fullName>
    </submittedName>
</protein>
<accession>A0A024UVM3</accession>
<gene>
    <name evidence="1" type="ORF">PFFVO_06223</name>
</gene>
<dbReference type="Proteomes" id="UP000030690">
    <property type="component" value="Unassembled WGS sequence"/>
</dbReference>
<organism evidence="1 2">
    <name type="scientific">Plasmodium falciparum Vietnam Oak-Knoll</name>
    <name type="common">FVO</name>
    <dbReference type="NCBI Taxonomy" id="1036723"/>
    <lineage>
        <taxon>Eukaryota</taxon>
        <taxon>Sar</taxon>
        <taxon>Alveolata</taxon>
        <taxon>Apicomplexa</taxon>
        <taxon>Aconoidasida</taxon>
        <taxon>Haemosporida</taxon>
        <taxon>Plasmodiidae</taxon>
        <taxon>Plasmodium</taxon>
        <taxon>Plasmodium (Laverania)</taxon>
    </lineage>
</organism>
<dbReference type="EMBL" id="KI925448">
    <property type="protein sequence ID" value="ETW14863.1"/>
    <property type="molecule type" value="Genomic_DNA"/>
</dbReference>
<evidence type="ECO:0000313" key="1">
    <source>
        <dbReference type="EMBL" id="ETW14863.1"/>
    </source>
</evidence>
<reference evidence="1 2" key="2">
    <citation type="submission" date="2013-02" db="EMBL/GenBank/DDBJ databases">
        <title>The Genome Sequence of Plasmodium falciparum Vietnam Oak-Knoll (FVO).</title>
        <authorList>
            <consortium name="The Broad Institute Genome Sequencing Platform"/>
            <consortium name="The Broad Institute Genome Sequencing Center for Infectious Disease"/>
            <person name="Neafsey D."/>
            <person name="Cheeseman I."/>
            <person name="Volkman S."/>
            <person name="Adams J."/>
            <person name="Walker B."/>
            <person name="Young S.K."/>
            <person name="Zeng Q."/>
            <person name="Gargeya S."/>
            <person name="Fitzgerald M."/>
            <person name="Haas B."/>
            <person name="Abouelleil A."/>
            <person name="Alvarado L."/>
            <person name="Arachchi H.M."/>
            <person name="Berlin A.M."/>
            <person name="Chapman S.B."/>
            <person name="Dewar J."/>
            <person name="Goldberg J."/>
            <person name="Griggs A."/>
            <person name="Gujja S."/>
            <person name="Hansen M."/>
            <person name="Howarth C."/>
            <person name="Imamovic A."/>
            <person name="Larimer J."/>
            <person name="McCowan C."/>
            <person name="Murphy C."/>
            <person name="Neiman D."/>
            <person name="Pearson M."/>
            <person name="Priest M."/>
            <person name="Roberts A."/>
            <person name="Saif S."/>
            <person name="Shea T."/>
            <person name="Sisk P."/>
            <person name="Sykes S."/>
            <person name="Wortman J."/>
            <person name="Nusbaum C."/>
            <person name="Birren B."/>
        </authorList>
    </citation>
    <scope>NUCLEOTIDE SEQUENCE [LARGE SCALE GENOMIC DNA]</scope>
    <source>
        <strain evidence="2">Vietnam Oak-Knoll (FVO)</strain>
    </source>
</reference>
<dbReference type="AlphaFoldDB" id="A0A024UVM3"/>
<sequence length="18" mass="2354">MNFYKTKEHLKRKNLKQF</sequence>
<name>A0A024UVM3_PLAFA</name>
<evidence type="ECO:0000313" key="2">
    <source>
        <dbReference type="Proteomes" id="UP000030690"/>
    </source>
</evidence>